<dbReference type="Proteomes" id="UP000301737">
    <property type="component" value="Unassembled WGS sequence"/>
</dbReference>
<dbReference type="InterPro" id="IPR036390">
    <property type="entry name" value="WH_DNA-bd_sf"/>
</dbReference>
<sequence length="304" mass="33905">MSGMCSGFLTRLGFSYFLRLLTSKLFLVNQPYNEFSSVSGGGGFVNTDSRPNSGDSTGPNYRTNTLTPVTIKQILEAKQQVQDGPFVIHNQELHHVSFVGVVRNITDKTSNVELTIEDGTAQIDVRKWSDDTSDMKMSQEGNGEKDSSQVAQQYHIGEYVKVYGALKEFGGKSNVQYAVIKIVDSFNDVIMHHLEVIKCFSIANGKLKQPVMEEGVQQQDGKSLFVQEDERAASSENPKERVLAYCRTRCQGQDPNDFGVPIPQFVQALDMDEDTVKQCCDTLTEQGFIYPTITDTTYFPLNGF</sequence>
<feature type="domain" description="OB" evidence="8">
    <location>
        <begin position="96"/>
        <end position="172"/>
    </location>
</feature>
<dbReference type="InterPro" id="IPR014892">
    <property type="entry name" value="RPA_C"/>
</dbReference>
<dbReference type="EMBL" id="BIMX01000014">
    <property type="protein sequence ID" value="GCE99915.1"/>
    <property type="molecule type" value="Genomic_DNA"/>
</dbReference>
<dbReference type="InterPro" id="IPR012340">
    <property type="entry name" value="NA-bd_OB-fold"/>
</dbReference>
<feature type="chain" id="PRO_5020624476" evidence="7">
    <location>
        <begin position="24"/>
        <end position="304"/>
    </location>
</feature>
<dbReference type="GO" id="GO:0005662">
    <property type="term" value="C:DNA replication factor A complex"/>
    <property type="evidence" value="ECO:0007669"/>
    <property type="project" value="TreeGrafter"/>
</dbReference>
<dbReference type="SUPFAM" id="SSF50249">
    <property type="entry name" value="Nucleic acid-binding proteins"/>
    <property type="match status" value="1"/>
</dbReference>
<dbReference type="InterPro" id="IPR036388">
    <property type="entry name" value="WH-like_DNA-bd_sf"/>
</dbReference>
<keyword evidence="5" id="KW-0539">Nucleus</keyword>
<dbReference type="GO" id="GO:0000781">
    <property type="term" value="C:chromosome, telomeric region"/>
    <property type="evidence" value="ECO:0007669"/>
    <property type="project" value="TreeGrafter"/>
</dbReference>
<dbReference type="CDD" id="cd04478">
    <property type="entry name" value="RPA2_DBD_D"/>
    <property type="match status" value="1"/>
</dbReference>
<dbReference type="InterPro" id="IPR014646">
    <property type="entry name" value="Rfa2/RPA32"/>
</dbReference>
<keyword evidence="3" id="KW-0235">DNA replication</keyword>
<dbReference type="Pfam" id="PF08784">
    <property type="entry name" value="RPA_C"/>
    <property type="match status" value="1"/>
</dbReference>
<evidence type="ECO:0000256" key="3">
    <source>
        <dbReference type="ARBA" id="ARBA00022705"/>
    </source>
</evidence>
<dbReference type="Gene3D" id="2.40.50.140">
    <property type="entry name" value="Nucleic acid-binding proteins"/>
    <property type="match status" value="1"/>
</dbReference>
<feature type="compositionally biased region" description="Polar residues" evidence="6">
    <location>
        <begin position="46"/>
        <end position="63"/>
    </location>
</feature>
<evidence type="ECO:0000256" key="4">
    <source>
        <dbReference type="ARBA" id="ARBA00023125"/>
    </source>
</evidence>
<dbReference type="GO" id="GO:0000724">
    <property type="term" value="P:double-strand break repair via homologous recombination"/>
    <property type="evidence" value="ECO:0007669"/>
    <property type="project" value="TreeGrafter"/>
</dbReference>
<dbReference type="GO" id="GO:0035861">
    <property type="term" value="C:site of double-strand break"/>
    <property type="evidence" value="ECO:0007669"/>
    <property type="project" value="TreeGrafter"/>
</dbReference>
<dbReference type="PANTHER" id="PTHR13989:SF16">
    <property type="entry name" value="REPLICATION PROTEIN A2"/>
    <property type="match status" value="1"/>
</dbReference>
<dbReference type="InterPro" id="IPR004365">
    <property type="entry name" value="NA-bd_OB_tRNA"/>
</dbReference>
<dbReference type="SUPFAM" id="SSF46785">
    <property type="entry name" value="Winged helix' DNA-binding domain"/>
    <property type="match status" value="1"/>
</dbReference>
<evidence type="ECO:0000256" key="6">
    <source>
        <dbReference type="SAM" id="MobiDB-lite"/>
    </source>
</evidence>
<dbReference type="Pfam" id="PF01336">
    <property type="entry name" value="tRNA_anti-codon"/>
    <property type="match status" value="1"/>
</dbReference>
<keyword evidence="7" id="KW-0732">Signal</keyword>
<reference evidence="10 11" key="1">
    <citation type="submission" date="2019-01" db="EMBL/GenBank/DDBJ databases">
        <title>Draft Genome Sequencing of Zygosaccharomyces mellis Ca-7.</title>
        <authorList>
            <person name="Shiwa Y."/>
            <person name="Kanesaki Y."/>
            <person name="Ishige T."/>
            <person name="Mura K."/>
            <person name="Hori T."/>
            <person name="Tamura T."/>
        </authorList>
    </citation>
    <scope>NUCLEOTIDE SEQUENCE [LARGE SCALE GENOMIC DNA]</scope>
    <source>
        <strain evidence="10 11">Ca-7</strain>
    </source>
</reference>
<feature type="region of interest" description="Disordered" evidence="6">
    <location>
        <begin position="130"/>
        <end position="149"/>
    </location>
</feature>
<dbReference type="GO" id="GO:0006289">
    <property type="term" value="P:nucleotide-excision repair"/>
    <property type="evidence" value="ECO:0007669"/>
    <property type="project" value="TreeGrafter"/>
</dbReference>
<evidence type="ECO:0000259" key="8">
    <source>
        <dbReference type="Pfam" id="PF01336"/>
    </source>
</evidence>
<feature type="domain" description="Replication protein A C-terminal" evidence="9">
    <location>
        <begin position="230"/>
        <end position="295"/>
    </location>
</feature>
<evidence type="ECO:0000313" key="10">
    <source>
        <dbReference type="EMBL" id="GCE99915.1"/>
    </source>
</evidence>
<proteinExistence type="inferred from homology"/>
<protein>
    <submittedName>
        <fullName evidence="10">Replication factor A protein 2</fullName>
    </submittedName>
</protein>
<comment type="subcellular location">
    <subcellularLocation>
        <location evidence="1">Nucleus</location>
    </subcellularLocation>
</comment>
<name>A0A4C2E6Y4_9SACH</name>
<comment type="caution">
    <text evidence="10">The sequence shown here is derived from an EMBL/GenBank/DDBJ whole genome shotgun (WGS) entry which is preliminary data.</text>
</comment>
<evidence type="ECO:0000313" key="11">
    <source>
        <dbReference type="Proteomes" id="UP000301737"/>
    </source>
</evidence>
<feature type="region of interest" description="Disordered" evidence="6">
    <location>
        <begin position="43"/>
        <end position="63"/>
    </location>
</feature>
<keyword evidence="11" id="KW-1185">Reference proteome</keyword>
<keyword evidence="4" id="KW-0238">DNA-binding</keyword>
<gene>
    <name evidence="10" type="primary">RFA2</name>
    <name evidence="10" type="ORF">ZYGM_000928</name>
</gene>
<evidence type="ECO:0000256" key="2">
    <source>
        <dbReference type="ARBA" id="ARBA00007815"/>
    </source>
</evidence>
<evidence type="ECO:0000256" key="5">
    <source>
        <dbReference type="ARBA" id="ARBA00023242"/>
    </source>
</evidence>
<accession>A0A4C2E6Y4</accession>
<dbReference type="GO" id="GO:0006260">
    <property type="term" value="P:DNA replication"/>
    <property type="evidence" value="ECO:0007669"/>
    <property type="project" value="UniProtKB-KW"/>
</dbReference>
<evidence type="ECO:0000256" key="1">
    <source>
        <dbReference type="ARBA" id="ARBA00004123"/>
    </source>
</evidence>
<evidence type="ECO:0000259" key="9">
    <source>
        <dbReference type="Pfam" id="PF08784"/>
    </source>
</evidence>
<feature type="signal peptide" evidence="7">
    <location>
        <begin position="1"/>
        <end position="23"/>
    </location>
</feature>
<dbReference type="PANTHER" id="PTHR13989">
    <property type="entry name" value="REPLICATION PROTEIN A-RELATED"/>
    <property type="match status" value="1"/>
</dbReference>
<dbReference type="OrthoDB" id="25571at2759"/>
<evidence type="ECO:0000256" key="7">
    <source>
        <dbReference type="SAM" id="SignalP"/>
    </source>
</evidence>
<comment type="similarity">
    <text evidence="2">Belongs to the replication factor A protein 2 family.</text>
</comment>
<dbReference type="InterPro" id="IPR040260">
    <property type="entry name" value="RFA2-like"/>
</dbReference>
<dbReference type="PIRSF" id="PIRSF036949">
    <property type="entry name" value="RPA32"/>
    <property type="match status" value="1"/>
</dbReference>
<dbReference type="AlphaFoldDB" id="A0A4C2E6Y4"/>
<organism evidence="10 11">
    <name type="scientific">Zygosaccharomyces mellis</name>
    <dbReference type="NCBI Taxonomy" id="42258"/>
    <lineage>
        <taxon>Eukaryota</taxon>
        <taxon>Fungi</taxon>
        <taxon>Dikarya</taxon>
        <taxon>Ascomycota</taxon>
        <taxon>Saccharomycotina</taxon>
        <taxon>Saccharomycetes</taxon>
        <taxon>Saccharomycetales</taxon>
        <taxon>Saccharomycetaceae</taxon>
        <taxon>Zygosaccharomyces</taxon>
    </lineage>
</organism>
<dbReference type="GO" id="GO:0003697">
    <property type="term" value="F:single-stranded DNA binding"/>
    <property type="evidence" value="ECO:0007669"/>
    <property type="project" value="TreeGrafter"/>
</dbReference>
<dbReference type="Gene3D" id="1.10.10.10">
    <property type="entry name" value="Winged helix-like DNA-binding domain superfamily/Winged helix DNA-binding domain"/>
    <property type="match status" value="1"/>
</dbReference>